<dbReference type="InterPro" id="IPR036388">
    <property type="entry name" value="WH-like_DNA-bd_sf"/>
</dbReference>
<evidence type="ECO:0000256" key="2">
    <source>
        <dbReference type="ARBA" id="ARBA00023125"/>
    </source>
</evidence>
<sequence length="156" mass="17490">MTDSKDDDVARFVERFALLLSEAGMARMPARVFTRLLATDSGRMTAAELAEALDVSPAAISGAVRYLDQVHLIHKGREPGERRDHYAVDDNTWLEAITNRDKLYDAWNSALTDGAEALGTDSRAGKRIDDTRRFFLFLKAETAAMQEKWRAQEAAR</sequence>
<dbReference type="InterPro" id="IPR036390">
    <property type="entry name" value="WH_DNA-bd_sf"/>
</dbReference>
<evidence type="ECO:0000256" key="1">
    <source>
        <dbReference type="ARBA" id="ARBA00023015"/>
    </source>
</evidence>
<organism evidence="4 5">
    <name type="scientific">Actinokineospora alba</name>
    <dbReference type="NCBI Taxonomy" id="504798"/>
    <lineage>
        <taxon>Bacteria</taxon>
        <taxon>Bacillati</taxon>
        <taxon>Actinomycetota</taxon>
        <taxon>Actinomycetes</taxon>
        <taxon>Pseudonocardiales</taxon>
        <taxon>Pseudonocardiaceae</taxon>
        <taxon>Actinokineospora</taxon>
    </lineage>
</organism>
<gene>
    <name evidence="4" type="ORF">SAMN05192558_109285</name>
</gene>
<proteinExistence type="predicted"/>
<keyword evidence="3" id="KW-0804">Transcription</keyword>
<dbReference type="Proteomes" id="UP000199651">
    <property type="component" value="Unassembled WGS sequence"/>
</dbReference>
<dbReference type="RefSeq" id="WP_228770097.1">
    <property type="nucleotide sequence ID" value="NZ_FNDV01000011.1"/>
</dbReference>
<evidence type="ECO:0008006" key="6">
    <source>
        <dbReference type="Google" id="ProtNLM"/>
    </source>
</evidence>
<dbReference type="PANTHER" id="PTHR38465">
    <property type="entry name" value="HTH-TYPE TRANSCRIPTIONAL REGULATOR MJ1563-RELATED"/>
    <property type="match status" value="1"/>
</dbReference>
<reference evidence="5" key="1">
    <citation type="submission" date="2016-10" db="EMBL/GenBank/DDBJ databases">
        <authorList>
            <person name="Varghese N."/>
            <person name="Submissions S."/>
        </authorList>
    </citation>
    <scope>NUCLEOTIDE SEQUENCE [LARGE SCALE GENOMIC DNA]</scope>
    <source>
        <strain evidence="5">IBRC-M 10655</strain>
    </source>
</reference>
<evidence type="ECO:0000256" key="3">
    <source>
        <dbReference type="ARBA" id="ARBA00023163"/>
    </source>
</evidence>
<dbReference type="PANTHER" id="PTHR38465:SF2">
    <property type="entry name" value="HTH-TYPE TRANSCRIPTIONAL REGULATOR MMPR5"/>
    <property type="match status" value="1"/>
</dbReference>
<keyword evidence="2" id="KW-0238">DNA-binding</keyword>
<accession>A0A1H0T7F9</accession>
<keyword evidence="5" id="KW-1185">Reference proteome</keyword>
<keyword evidence="1" id="KW-0805">Transcription regulation</keyword>
<evidence type="ECO:0000313" key="5">
    <source>
        <dbReference type="Proteomes" id="UP000199651"/>
    </source>
</evidence>
<dbReference type="EMBL" id="FNJB01000009">
    <property type="protein sequence ID" value="SDP49416.1"/>
    <property type="molecule type" value="Genomic_DNA"/>
</dbReference>
<evidence type="ECO:0000313" key="4">
    <source>
        <dbReference type="EMBL" id="SDP49416.1"/>
    </source>
</evidence>
<name>A0A1H0T7F9_9PSEU</name>
<protein>
    <recommendedName>
        <fullName evidence="6">MarR family protein</fullName>
    </recommendedName>
</protein>
<dbReference type="STRING" id="504798.SAMN05421871_11190"/>
<dbReference type="SUPFAM" id="SSF46785">
    <property type="entry name" value="Winged helix' DNA-binding domain"/>
    <property type="match status" value="1"/>
</dbReference>
<dbReference type="InterPro" id="IPR052362">
    <property type="entry name" value="HTH-GbsR_regulator"/>
</dbReference>
<dbReference type="GO" id="GO:0003677">
    <property type="term" value="F:DNA binding"/>
    <property type="evidence" value="ECO:0007669"/>
    <property type="project" value="UniProtKB-KW"/>
</dbReference>
<dbReference type="AlphaFoldDB" id="A0A1H0T7F9"/>
<dbReference type="Gene3D" id="1.10.10.10">
    <property type="entry name" value="Winged helix-like DNA-binding domain superfamily/Winged helix DNA-binding domain"/>
    <property type="match status" value="1"/>
</dbReference>